<keyword evidence="3" id="KW-0539">Nucleus</keyword>
<name>A0A1G4IS75_9SACH</name>
<dbReference type="Pfam" id="PF04931">
    <property type="entry name" value="DNA_pol_phi"/>
    <property type="match status" value="1"/>
</dbReference>
<dbReference type="GO" id="GO:0006355">
    <property type="term" value="P:regulation of DNA-templated transcription"/>
    <property type="evidence" value="ECO:0007669"/>
    <property type="project" value="InterPro"/>
</dbReference>
<evidence type="ECO:0000256" key="1">
    <source>
        <dbReference type="ARBA" id="ARBA00004123"/>
    </source>
</evidence>
<feature type="compositionally biased region" description="Acidic residues" evidence="4">
    <location>
        <begin position="707"/>
        <end position="743"/>
    </location>
</feature>
<dbReference type="InterPro" id="IPR016024">
    <property type="entry name" value="ARM-type_fold"/>
</dbReference>
<dbReference type="OrthoDB" id="342531at2759"/>
<gene>
    <name evidence="5" type="ORF">LANO_0A07074G</name>
</gene>
<reference evidence="6" key="1">
    <citation type="submission" date="2016-03" db="EMBL/GenBank/DDBJ databases">
        <authorList>
            <person name="Devillers Hugo."/>
        </authorList>
    </citation>
    <scope>NUCLEOTIDE SEQUENCE [LARGE SCALE GENOMIC DNA]</scope>
</reference>
<keyword evidence="6" id="KW-1185">Reference proteome</keyword>
<evidence type="ECO:0000256" key="4">
    <source>
        <dbReference type="SAM" id="MobiDB-lite"/>
    </source>
</evidence>
<accession>A0A1G4IS75</accession>
<dbReference type="PANTHER" id="PTHR13213:SF2">
    <property type="entry name" value="MYB-BINDING PROTEIN 1A"/>
    <property type="match status" value="1"/>
</dbReference>
<dbReference type="Proteomes" id="UP000189911">
    <property type="component" value="Chromosome A"/>
</dbReference>
<dbReference type="GO" id="GO:0000182">
    <property type="term" value="F:rDNA binding"/>
    <property type="evidence" value="ECO:0007669"/>
    <property type="project" value="TreeGrafter"/>
</dbReference>
<dbReference type="SUPFAM" id="SSF48371">
    <property type="entry name" value="ARM repeat"/>
    <property type="match status" value="1"/>
</dbReference>
<evidence type="ECO:0000313" key="5">
    <source>
        <dbReference type="EMBL" id="SCU79661.1"/>
    </source>
</evidence>
<proteinExistence type="inferred from homology"/>
<comment type="subcellular location">
    <subcellularLocation>
        <location evidence="1">Nucleus</location>
    </subcellularLocation>
</comment>
<sequence>MAENRAPNVAQIDRDLFYKLASDLSEERLQATMALVTELSQLPQESPEWNYVLNRLMKGLSSNRNGARLGFGLCLTEVVFLALQKQVLTDIDHYLRLLLSTLSKDFMKNGKEERGLLFGKLFGLQVLLNEPLFSHVFKSAGPAGGELNLDFTLEYAGALIDVAVSKTWIRESSLYTLYQAVEKLAPLLTSSKSLNAVFELLDSKSLTLTSEGLAIYLFLLHRCHATCKTARLDQLVLRSPWKNNDPLKRGNLPLIANALKEANVSEDSSLKQKGVWAPRLHFVWEVVLSCLFDDGNSGLEPKEPSSKKRRKDGDLKRENIGFPEFWKSVVDDSFFNEKSSSERKYLGLLVFERAFQLSPTQTTSSIFSTNLLRCIINQSSSAERNLHRISQKTLASIVEVCREQPEKTAITFEALAFGENGSVNFDQLTKSKTITTLLSNKSLRPEHLITIVEILARNLLGNVGDLAKTKYSLDTMLHLVRAHKSNADKIWIKPCFSVLTQLGFFQTQELPELNDGEQQKQVVGPVAIERLYSVLADLISVEQETSAVCWPYVALKKILSKQKTQTLLNPIDEELNEIFTDSLAELEKISKRLSKDKSNAQLRALQLLFSINILQAFSGEADSVSVLEDLIAFSKTLYDDGENESYAGFIEILLSLAAQKKALLRKSSMIIWESFVSQVSTEDLSVLLDVLSARENKEGFANLFEGVSEDENETGDEDLEEGEEEEEEDDVQDEESMSEDASDVEEKSDSDRSDYSDNGTERIDKEAASALAKALNLPDSMVDAKGEVHFDDLGDTENEDEDESAEDLDDEKMMELDGQLSEIFKRRKEALSQIPTGSKRKQEVKESRKDVIAFKHKVVDMLEILIRWVEGELKQDSSSQPNVLEKITHVIVPLISCVRTTMDRPLAEKISKLVKNRVTKLKLLSSQSYEGYDQEDTIALLKKVHELMLVKKPGQFQNLYFSVCSSVSIFLAKLLIEISPSMVTYTALLEIYNKTLNEWFKTGKFGVSVFIEFLNWLSIKKQQQIPN</sequence>
<evidence type="ECO:0000313" key="6">
    <source>
        <dbReference type="Proteomes" id="UP000189911"/>
    </source>
</evidence>
<feature type="region of interest" description="Disordered" evidence="4">
    <location>
        <begin position="790"/>
        <end position="809"/>
    </location>
</feature>
<feature type="compositionally biased region" description="Acidic residues" evidence="4">
    <location>
        <begin position="793"/>
        <end position="809"/>
    </location>
</feature>
<dbReference type="PANTHER" id="PTHR13213">
    <property type="entry name" value="MYB-BINDING PROTEIN 1A FAMILY MEMBER"/>
    <property type="match status" value="1"/>
</dbReference>
<organism evidence="5 6">
    <name type="scientific">Lachancea nothofagi CBS 11611</name>
    <dbReference type="NCBI Taxonomy" id="1266666"/>
    <lineage>
        <taxon>Eukaryota</taxon>
        <taxon>Fungi</taxon>
        <taxon>Dikarya</taxon>
        <taxon>Ascomycota</taxon>
        <taxon>Saccharomycotina</taxon>
        <taxon>Saccharomycetes</taxon>
        <taxon>Saccharomycetales</taxon>
        <taxon>Saccharomycetaceae</taxon>
        <taxon>Lachancea</taxon>
    </lineage>
</organism>
<feature type="region of interest" description="Disordered" evidence="4">
    <location>
        <begin position="702"/>
        <end position="759"/>
    </location>
</feature>
<evidence type="ECO:0000256" key="2">
    <source>
        <dbReference type="ARBA" id="ARBA00006809"/>
    </source>
</evidence>
<dbReference type="GO" id="GO:0005730">
    <property type="term" value="C:nucleolus"/>
    <property type="evidence" value="ECO:0007669"/>
    <property type="project" value="InterPro"/>
</dbReference>
<evidence type="ECO:0000256" key="3">
    <source>
        <dbReference type="ARBA" id="ARBA00023242"/>
    </source>
</evidence>
<comment type="similarity">
    <text evidence="2">Belongs to the MYBBP1A family.</text>
</comment>
<dbReference type="EMBL" id="LT598449">
    <property type="protein sequence ID" value="SCU79661.1"/>
    <property type="molecule type" value="Genomic_DNA"/>
</dbReference>
<feature type="compositionally biased region" description="Basic and acidic residues" evidence="4">
    <location>
        <begin position="744"/>
        <end position="759"/>
    </location>
</feature>
<dbReference type="AlphaFoldDB" id="A0A1G4IS75"/>
<protein>
    <submittedName>
        <fullName evidence="5">LANO_0A07074g1_1</fullName>
    </submittedName>
</protein>
<dbReference type="InterPro" id="IPR007015">
    <property type="entry name" value="DNA_pol_V/MYBBP1A"/>
</dbReference>